<dbReference type="EMBL" id="JASWJB010000035">
    <property type="protein sequence ID" value="KAK2608616.1"/>
    <property type="molecule type" value="Genomic_DNA"/>
</dbReference>
<keyword evidence="1" id="KW-1133">Transmembrane helix</keyword>
<evidence type="ECO:0000313" key="4">
    <source>
        <dbReference type="Proteomes" id="UP001251528"/>
    </source>
</evidence>
<evidence type="ECO:0000259" key="2">
    <source>
        <dbReference type="Pfam" id="PF06985"/>
    </source>
</evidence>
<sequence>MRPYYFRSGEYFLHFTELCLFSYPSPLEEHAPLLPKLFLLALAGGVEYVVVSILTDVLGTLTWLLGWFVGKDRRDTLPDRYRDVLLAGFFLLSFAYRTRRSLGWPILSAGYTRRAPALLRRIAVRFFWMNPALVCHCALLLWSYGTGRPRIRILTPRYFWVLIAPSLEFGEVHLEAVGKNKHNSFWSIVWYSTGIALLNVLVKTGPSVVISLALVAQSEAYRPLSHTTSSGEPANQASLWTKLDASPIFYGLRVCMEAFELAASVALSGITRVGIVYYGGILDFIAARRALPSGKHDLYIDEVQSGARHFRLLTILPGTGDRPIRCSLRCHFIADELPYTAVSYCWGRTGADHEITVNGQRLPVTRSAFEVLHALRSCYRTRTVWIDYICINQAIEGDKTNQLPLMPRIYENASEVVVWLGRSKTARLATALVDRMFLVGRLRRAGGHIKLPEYQIPVGGARALKRMLKTSWFTRVWVVQEVVRARRNVVIRYGDARLSWERFSWFTQSLQFDAAQLAMLSGRIGYSGLNNVVALQNVSMIRRFGLVKDEQLSLMFYLASIYRSLTMFDATNPHDRIYSLGGLSGRSSINLMPDYTIPLRQLFINVVKNALATTAPRHQLAFLTHAGTGYKPRVAGLPSWAPDWTVRARSEPFIGTEGGSELLVSSALKPVMDDAIALATFGQEDDAEHRGQRIQAARSRVGLVGEQMRRLLYDATPSTDACAVLRPDDTLELKGRRLDHVISLSKEFPLGGNTSERMTVLAEWTDLIIQHYHRSSPAQQAAAASPGDLAKLFFTILHQDRYDSRLDYTFSQMPKGLHEAYPAGAPLAMWEFVRHGLFNKPALAVPAHVQEVYRALAERFQRTCGGRRLGVTSKGHFGLFLPSTEAGDWVCLFSGARLPFGIRPVRGRGSNSGGRDPPWELVGPVYLRGFMQGMVGVPNLWNETIHLI</sequence>
<dbReference type="InterPro" id="IPR010730">
    <property type="entry name" value="HET"/>
</dbReference>
<evidence type="ECO:0000256" key="1">
    <source>
        <dbReference type="SAM" id="Phobius"/>
    </source>
</evidence>
<comment type="caution">
    <text evidence="3">The sequence shown here is derived from an EMBL/GenBank/DDBJ whole genome shotgun (WGS) entry which is preliminary data.</text>
</comment>
<feature type="domain" description="Heterokaryon incompatibility" evidence="2">
    <location>
        <begin position="339"/>
        <end position="481"/>
    </location>
</feature>
<evidence type="ECO:0000313" key="3">
    <source>
        <dbReference type="EMBL" id="KAK2608616.1"/>
    </source>
</evidence>
<gene>
    <name evidence="3" type="ORF">QQS21_002842</name>
</gene>
<keyword evidence="1" id="KW-0472">Membrane</keyword>
<name>A0AAJ0G2P2_9HYPO</name>
<dbReference type="PANTHER" id="PTHR24148:SF64">
    <property type="entry name" value="HETEROKARYON INCOMPATIBILITY DOMAIN-CONTAINING PROTEIN"/>
    <property type="match status" value="1"/>
</dbReference>
<dbReference type="InterPro" id="IPR052895">
    <property type="entry name" value="HetReg/Transcr_Mod"/>
</dbReference>
<keyword evidence="1" id="KW-0812">Transmembrane</keyword>
<dbReference type="AlphaFoldDB" id="A0AAJ0G2P2"/>
<protein>
    <recommendedName>
        <fullName evidence="2">Heterokaryon incompatibility domain-containing protein</fullName>
    </recommendedName>
</protein>
<feature type="transmembrane region" description="Helical" evidence="1">
    <location>
        <begin position="118"/>
        <end position="142"/>
    </location>
</feature>
<dbReference type="Proteomes" id="UP001251528">
    <property type="component" value="Unassembled WGS sequence"/>
</dbReference>
<feature type="transmembrane region" description="Helical" evidence="1">
    <location>
        <begin position="37"/>
        <end position="69"/>
    </location>
</feature>
<proteinExistence type="predicted"/>
<organism evidence="3 4">
    <name type="scientific">Conoideocrella luteorostrata</name>
    <dbReference type="NCBI Taxonomy" id="1105319"/>
    <lineage>
        <taxon>Eukaryota</taxon>
        <taxon>Fungi</taxon>
        <taxon>Dikarya</taxon>
        <taxon>Ascomycota</taxon>
        <taxon>Pezizomycotina</taxon>
        <taxon>Sordariomycetes</taxon>
        <taxon>Hypocreomycetidae</taxon>
        <taxon>Hypocreales</taxon>
        <taxon>Clavicipitaceae</taxon>
        <taxon>Conoideocrella</taxon>
    </lineage>
</organism>
<dbReference type="Pfam" id="PF06985">
    <property type="entry name" value="HET"/>
    <property type="match status" value="1"/>
</dbReference>
<keyword evidence="4" id="KW-1185">Reference proteome</keyword>
<reference evidence="3" key="1">
    <citation type="submission" date="2023-06" db="EMBL/GenBank/DDBJ databases">
        <title>Conoideocrella luteorostrata (Hypocreales: Clavicipitaceae), a potential biocontrol fungus for elongate hemlock scale in United States Christmas tree production areas.</title>
        <authorList>
            <person name="Barrett H."/>
            <person name="Lovett B."/>
            <person name="Macias A.M."/>
            <person name="Stajich J.E."/>
            <person name="Kasson M.T."/>
        </authorList>
    </citation>
    <scope>NUCLEOTIDE SEQUENCE</scope>
    <source>
        <strain evidence="3">ARSEF 14590</strain>
    </source>
</reference>
<dbReference type="Pfam" id="PF26639">
    <property type="entry name" value="Het-6_barrel"/>
    <property type="match status" value="1"/>
</dbReference>
<dbReference type="PANTHER" id="PTHR24148">
    <property type="entry name" value="ANKYRIN REPEAT DOMAIN-CONTAINING PROTEIN 39 HOMOLOG-RELATED"/>
    <property type="match status" value="1"/>
</dbReference>
<accession>A0AAJ0G2P2</accession>